<comment type="caution">
    <text evidence="10">The sequence shown here is derived from an EMBL/GenBank/DDBJ whole genome shotgun (WGS) entry which is preliminary data.</text>
</comment>
<name>A0A0J1I949_NIACI</name>
<dbReference type="Pfam" id="PF00005">
    <property type="entry name" value="ABC_tran"/>
    <property type="match status" value="1"/>
</dbReference>
<dbReference type="InterPro" id="IPR030947">
    <property type="entry name" value="EcfA_1"/>
</dbReference>
<evidence type="ECO:0000256" key="6">
    <source>
        <dbReference type="ARBA" id="ARBA00022840"/>
    </source>
</evidence>
<dbReference type="AlphaFoldDB" id="A0A0J1I949"/>
<reference evidence="10 11" key="1">
    <citation type="submission" date="2015-05" db="EMBL/GenBank/DDBJ databases">
        <title>Whole genome sequence and identification of bacterial endophytes from Costus igneus.</title>
        <authorList>
            <person name="Lee Y.P."/>
            <person name="Gan H.M."/>
            <person name="Eng W."/>
            <person name="Wheatley M.S."/>
            <person name="Caraballo A."/>
            <person name="Polter S."/>
            <person name="Savka M.A."/>
            <person name="Hudson A.O."/>
        </authorList>
    </citation>
    <scope>NUCLEOTIDE SEQUENCE [LARGE SCALE GENOMIC DNA]</scope>
    <source>
        <strain evidence="10 11">RIT379</strain>
    </source>
</reference>
<dbReference type="FunFam" id="3.40.50.300:FF:000224">
    <property type="entry name" value="Energy-coupling factor transporter ATP-binding protein EcfA"/>
    <property type="match status" value="1"/>
</dbReference>
<dbReference type="NCBIfam" id="NF010167">
    <property type="entry name" value="PRK13648.1"/>
    <property type="match status" value="1"/>
</dbReference>
<evidence type="ECO:0000256" key="1">
    <source>
        <dbReference type="ARBA" id="ARBA00004202"/>
    </source>
</evidence>
<comment type="subcellular location">
    <subcellularLocation>
        <location evidence="1">Cell membrane</location>
        <topology evidence="1">Peripheral membrane protein</topology>
    </subcellularLocation>
</comment>
<dbReference type="Proteomes" id="UP000036045">
    <property type="component" value="Unassembled WGS sequence"/>
</dbReference>
<dbReference type="InterPro" id="IPR027417">
    <property type="entry name" value="P-loop_NTPase"/>
</dbReference>
<dbReference type="InterPro" id="IPR017871">
    <property type="entry name" value="ABC_transporter-like_CS"/>
</dbReference>
<evidence type="ECO:0000256" key="7">
    <source>
        <dbReference type="ARBA" id="ARBA00022967"/>
    </source>
</evidence>
<keyword evidence="6 10" id="KW-0067">ATP-binding</keyword>
<evidence type="ECO:0000256" key="5">
    <source>
        <dbReference type="ARBA" id="ARBA00022741"/>
    </source>
</evidence>
<dbReference type="EMBL" id="LDPH01000030">
    <property type="protein sequence ID" value="KLV22521.1"/>
    <property type="molecule type" value="Genomic_DNA"/>
</dbReference>
<dbReference type="PATRIC" id="fig|1397.4.peg.3373"/>
<keyword evidence="11" id="KW-1185">Reference proteome</keyword>
<dbReference type="PROSITE" id="PS50893">
    <property type="entry name" value="ABC_TRANSPORTER_2"/>
    <property type="match status" value="1"/>
</dbReference>
<keyword evidence="3" id="KW-0813">Transport</keyword>
<dbReference type="InterPro" id="IPR050095">
    <property type="entry name" value="ECF_ABC_transporter_ATP-bd"/>
</dbReference>
<evidence type="ECO:0000313" key="10">
    <source>
        <dbReference type="EMBL" id="KLV22521.1"/>
    </source>
</evidence>
<dbReference type="InterPro" id="IPR015856">
    <property type="entry name" value="ABC_transpr_CbiO/EcfA_su"/>
</dbReference>
<dbReference type="InterPro" id="IPR003439">
    <property type="entry name" value="ABC_transporter-like_ATP-bd"/>
</dbReference>
<proteinExistence type="inferred from homology"/>
<dbReference type="SMART" id="SM00382">
    <property type="entry name" value="AAA"/>
    <property type="match status" value="1"/>
</dbReference>
<dbReference type="PROSITE" id="PS00211">
    <property type="entry name" value="ABC_TRANSPORTER_1"/>
    <property type="match status" value="1"/>
</dbReference>
<gene>
    <name evidence="10" type="primary">cbiO</name>
    <name evidence="10" type="ORF">ABW02_21280</name>
</gene>
<comment type="similarity">
    <text evidence="2">Belongs to the ABC transporter superfamily.</text>
</comment>
<dbReference type="PANTHER" id="PTHR43553:SF24">
    <property type="entry name" value="ENERGY-COUPLING FACTOR TRANSPORTER ATP-BINDING PROTEIN ECFA1"/>
    <property type="match status" value="1"/>
</dbReference>
<sequence length="273" mass="30721">MEGVLILRTVLEVEELSFRYDKKHDKSHVENVSFLLREGEWTALIGHNGSGKSTLAHLLVGLLQPDEGKIKINGVSQKKGQGAQGIGIVFQNPENQFIGTTVEDDVAFGLENINMSYEEMHERVDQALTDVDMLGFRMVDPSQLSGGQKQRVAIAGMLALEPKVLILDEAFVMLDPRSRKELIAIIRKLTNKGMTILSITHDMEEAAQADRVMVMEQGRITKIESPSQLFYTDSTLEKPFAEKLRESLKNRGSKVPDKYMTEEEMVRWICKSN</sequence>
<dbReference type="SUPFAM" id="SSF52540">
    <property type="entry name" value="P-loop containing nucleoside triphosphate hydrolases"/>
    <property type="match status" value="1"/>
</dbReference>
<keyword evidence="8" id="KW-0472">Membrane</keyword>
<keyword evidence="5" id="KW-0547">Nucleotide-binding</keyword>
<organism evidence="10 11">
    <name type="scientific">Niallia circulans</name>
    <name type="common">Bacillus circulans</name>
    <dbReference type="NCBI Taxonomy" id="1397"/>
    <lineage>
        <taxon>Bacteria</taxon>
        <taxon>Bacillati</taxon>
        <taxon>Bacillota</taxon>
        <taxon>Bacilli</taxon>
        <taxon>Bacillales</taxon>
        <taxon>Bacillaceae</taxon>
        <taxon>Niallia</taxon>
    </lineage>
</organism>
<dbReference type="NCBIfam" id="TIGR04520">
    <property type="entry name" value="ECF_ATPase_1"/>
    <property type="match status" value="1"/>
</dbReference>
<keyword evidence="4" id="KW-1003">Cell membrane</keyword>
<dbReference type="CDD" id="cd03225">
    <property type="entry name" value="ABC_cobalt_CbiO_domain1"/>
    <property type="match status" value="1"/>
</dbReference>
<accession>A0A0J1I949</accession>
<dbReference type="Gene3D" id="3.40.50.300">
    <property type="entry name" value="P-loop containing nucleotide triphosphate hydrolases"/>
    <property type="match status" value="1"/>
</dbReference>
<dbReference type="GO" id="GO:0016887">
    <property type="term" value="F:ATP hydrolysis activity"/>
    <property type="evidence" value="ECO:0007669"/>
    <property type="project" value="InterPro"/>
</dbReference>
<evidence type="ECO:0000256" key="8">
    <source>
        <dbReference type="ARBA" id="ARBA00023136"/>
    </source>
</evidence>
<feature type="domain" description="ABC transporter" evidence="9">
    <location>
        <begin position="11"/>
        <end position="242"/>
    </location>
</feature>
<dbReference type="GO" id="GO:0043190">
    <property type="term" value="C:ATP-binding cassette (ABC) transporter complex"/>
    <property type="evidence" value="ECO:0007669"/>
    <property type="project" value="TreeGrafter"/>
</dbReference>
<evidence type="ECO:0000256" key="2">
    <source>
        <dbReference type="ARBA" id="ARBA00005417"/>
    </source>
</evidence>
<protein>
    <submittedName>
        <fullName evidence="10">Cobalt transporter ATP-binding subunit</fullName>
    </submittedName>
</protein>
<keyword evidence="7" id="KW-1278">Translocase</keyword>
<evidence type="ECO:0000313" key="11">
    <source>
        <dbReference type="Proteomes" id="UP000036045"/>
    </source>
</evidence>
<dbReference type="GO" id="GO:0005524">
    <property type="term" value="F:ATP binding"/>
    <property type="evidence" value="ECO:0007669"/>
    <property type="project" value="UniProtKB-KW"/>
</dbReference>
<dbReference type="GO" id="GO:0015087">
    <property type="term" value="F:cobalt ion transmembrane transporter activity"/>
    <property type="evidence" value="ECO:0007669"/>
    <property type="project" value="UniProtKB-ARBA"/>
</dbReference>
<evidence type="ECO:0000256" key="3">
    <source>
        <dbReference type="ARBA" id="ARBA00022448"/>
    </source>
</evidence>
<dbReference type="PANTHER" id="PTHR43553">
    <property type="entry name" value="HEAVY METAL TRANSPORTER"/>
    <property type="match status" value="1"/>
</dbReference>
<evidence type="ECO:0000256" key="4">
    <source>
        <dbReference type="ARBA" id="ARBA00022475"/>
    </source>
</evidence>
<dbReference type="GO" id="GO:0042626">
    <property type="term" value="F:ATPase-coupled transmembrane transporter activity"/>
    <property type="evidence" value="ECO:0007669"/>
    <property type="project" value="TreeGrafter"/>
</dbReference>
<evidence type="ECO:0000259" key="9">
    <source>
        <dbReference type="PROSITE" id="PS50893"/>
    </source>
</evidence>
<dbReference type="InterPro" id="IPR003593">
    <property type="entry name" value="AAA+_ATPase"/>
</dbReference>